<dbReference type="CDD" id="cd06661">
    <property type="entry name" value="GGCT_like"/>
    <property type="match status" value="1"/>
</dbReference>
<reference evidence="3 4" key="1">
    <citation type="journal article" date="2018" name="Int. J. Syst. Bacteriol.">
        <title>Oceaniradius stylonemae gen. nov., sp. nov., isolated from a red alga, Stylonema cornu-cervi.</title>
        <authorList>
            <person name="Jeong S."/>
        </authorList>
    </citation>
    <scope>NUCLEOTIDE SEQUENCE [LARGE SCALE GENOMIC DNA]</scope>
    <source>
        <strain evidence="3 4">StC1</strain>
    </source>
</reference>
<dbReference type="SUPFAM" id="SSF110857">
    <property type="entry name" value="Gamma-glutamyl cyclotransferase-like"/>
    <property type="match status" value="1"/>
</dbReference>
<dbReference type="GO" id="GO:0061928">
    <property type="term" value="F:glutathione specific gamma-glutamylcyclotransferase activity"/>
    <property type="evidence" value="ECO:0007669"/>
    <property type="project" value="UniProtKB-EC"/>
</dbReference>
<keyword evidence="2" id="KW-0456">Lyase</keyword>
<dbReference type="Gene3D" id="3.10.490.10">
    <property type="entry name" value="Gamma-glutamyl cyclotransferase-like"/>
    <property type="match status" value="1"/>
</dbReference>
<dbReference type="InterPro" id="IPR013024">
    <property type="entry name" value="GGCT-like"/>
</dbReference>
<evidence type="ECO:0000256" key="2">
    <source>
        <dbReference type="ARBA" id="ARBA00023239"/>
    </source>
</evidence>
<dbReference type="RefSeq" id="WP_109768321.1">
    <property type="nucleotide sequence ID" value="NZ_JASHJV010000008.1"/>
</dbReference>
<dbReference type="Pfam" id="PF04752">
    <property type="entry name" value="ChaC"/>
    <property type="match status" value="1"/>
</dbReference>
<protein>
    <recommendedName>
        <fullName evidence="1">glutathione-specific gamma-glutamylcyclotransferase</fullName>
        <ecNumber evidence="1">4.3.2.7</ecNumber>
    </recommendedName>
</protein>
<organism evidence="3 4">
    <name type="scientific">Oceaniradius stylonematis</name>
    <dbReference type="NCBI Taxonomy" id="2184161"/>
    <lineage>
        <taxon>Bacteria</taxon>
        <taxon>Pseudomonadati</taxon>
        <taxon>Pseudomonadota</taxon>
        <taxon>Alphaproteobacteria</taxon>
        <taxon>Hyphomicrobiales</taxon>
        <taxon>Ahrensiaceae</taxon>
        <taxon>Oceaniradius</taxon>
    </lineage>
</organism>
<dbReference type="InterPro" id="IPR036568">
    <property type="entry name" value="GGCT-like_sf"/>
</dbReference>
<evidence type="ECO:0000313" key="3">
    <source>
        <dbReference type="EMBL" id="RKF07333.1"/>
    </source>
</evidence>
<evidence type="ECO:0000256" key="1">
    <source>
        <dbReference type="ARBA" id="ARBA00012344"/>
    </source>
</evidence>
<sequence length="181" mass="20542">MNQLWIFGYASLMWRPGFSFAESRRARLVGYHRSLCIRSFEHRGTRERPGLVMGLDRGGACVGVAFRVMPDDEDTVMSYLRERELITHVYKERRSRIVLSDGQAAEAVTYVADRTHEQYAGRLSVAEAIDRVCGAVGQAGPNEDYVLNTAAHMREMGIRDRWIEAVADGIRQRLDRRPAAP</sequence>
<dbReference type="Proteomes" id="UP000246132">
    <property type="component" value="Unassembled WGS sequence"/>
</dbReference>
<keyword evidence="3" id="KW-0808">Transferase</keyword>
<proteinExistence type="predicted"/>
<dbReference type="EMBL" id="QFWV02000004">
    <property type="protein sequence ID" value="RKF07333.1"/>
    <property type="molecule type" value="Genomic_DNA"/>
</dbReference>
<dbReference type="PANTHER" id="PTHR12192:SF2">
    <property type="entry name" value="GLUTATHIONE-SPECIFIC GAMMA-GLUTAMYLCYCLOTRANSFERASE 2"/>
    <property type="match status" value="1"/>
</dbReference>
<evidence type="ECO:0000313" key="4">
    <source>
        <dbReference type="Proteomes" id="UP000246132"/>
    </source>
</evidence>
<accession>A0A3A8AN48</accession>
<dbReference type="GO" id="GO:0016740">
    <property type="term" value="F:transferase activity"/>
    <property type="evidence" value="ECO:0007669"/>
    <property type="project" value="UniProtKB-KW"/>
</dbReference>
<dbReference type="OrthoDB" id="9795692at2"/>
<gene>
    <name evidence="3" type="ORF">DEM25_005810</name>
</gene>
<dbReference type="GO" id="GO:0006751">
    <property type="term" value="P:glutathione catabolic process"/>
    <property type="evidence" value="ECO:0007669"/>
    <property type="project" value="InterPro"/>
</dbReference>
<dbReference type="PANTHER" id="PTHR12192">
    <property type="entry name" value="CATION TRANSPORT PROTEIN CHAC-RELATED"/>
    <property type="match status" value="1"/>
</dbReference>
<name>A0A3A8AN48_9HYPH</name>
<comment type="caution">
    <text evidence="3">The sequence shown here is derived from an EMBL/GenBank/DDBJ whole genome shotgun (WGS) entry which is preliminary data.</text>
</comment>
<dbReference type="AlphaFoldDB" id="A0A3A8AN48"/>
<dbReference type="GO" id="GO:0005737">
    <property type="term" value="C:cytoplasm"/>
    <property type="evidence" value="ECO:0007669"/>
    <property type="project" value="TreeGrafter"/>
</dbReference>
<dbReference type="EC" id="4.3.2.7" evidence="1"/>
<keyword evidence="4" id="KW-1185">Reference proteome</keyword>
<dbReference type="InterPro" id="IPR006840">
    <property type="entry name" value="ChaC"/>
</dbReference>